<evidence type="ECO:0000313" key="9">
    <source>
        <dbReference type="EMBL" id="CAK0807764.1"/>
    </source>
</evidence>
<dbReference type="PANTHER" id="PTHR11562">
    <property type="entry name" value="CATION EFFLUX PROTEIN/ ZINC TRANSPORTER"/>
    <property type="match status" value="1"/>
</dbReference>
<keyword evidence="5 7" id="KW-0472">Membrane</keyword>
<feature type="transmembrane region" description="Helical" evidence="7">
    <location>
        <begin position="6"/>
        <end position="29"/>
    </location>
</feature>
<organism evidence="9 10">
    <name type="scientific">Prorocentrum cordatum</name>
    <dbReference type="NCBI Taxonomy" id="2364126"/>
    <lineage>
        <taxon>Eukaryota</taxon>
        <taxon>Sar</taxon>
        <taxon>Alveolata</taxon>
        <taxon>Dinophyceae</taxon>
        <taxon>Prorocentrales</taxon>
        <taxon>Prorocentraceae</taxon>
        <taxon>Prorocentrum</taxon>
    </lineage>
</organism>
<evidence type="ECO:0000313" key="10">
    <source>
        <dbReference type="Proteomes" id="UP001189429"/>
    </source>
</evidence>
<feature type="transmembrane region" description="Helical" evidence="7">
    <location>
        <begin position="50"/>
        <end position="76"/>
    </location>
</feature>
<protein>
    <recommendedName>
        <fullName evidence="8">Cation efflux protein transmembrane domain-containing protein</fullName>
    </recommendedName>
</protein>
<keyword evidence="4 7" id="KW-1133">Transmembrane helix</keyword>
<keyword evidence="3" id="KW-0864">Zinc transport</keyword>
<gene>
    <name evidence="9" type="ORF">PCOR1329_LOCUS13544</name>
</gene>
<comment type="caution">
    <text evidence="9">The sequence shown here is derived from an EMBL/GenBank/DDBJ whole genome shotgun (WGS) entry which is preliminary data.</text>
</comment>
<reference evidence="9" key="1">
    <citation type="submission" date="2023-10" db="EMBL/GenBank/DDBJ databases">
        <authorList>
            <person name="Chen Y."/>
            <person name="Shah S."/>
            <person name="Dougan E. K."/>
            <person name="Thang M."/>
            <person name="Chan C."/>
        </authorList>
    </citation>
    <scope>NUCLEOTIDE SEQUENCE [LARGE SCALE GENOMIC DNA]</scope>
</reference>
<dbReference type="PANTHER" id="PTHR11562:SF17">
    <property type="entry name" value="RE54080P-RELATED"/>
    <property type="match status" value="1"/>
</dbReference>
<feature type="region of interest" description="Disordered" evidence="6">
    <location>
        <begin position="196"/>
        <end position="218"/>
    </location>
</feature>
<evidence type="ECO:0000256" key="3">
    <source>
        <dbReference type="ARBA" id="ARBA00022906"/>
    </source>
</evidence>
<feature type="transmembrane region" description="Helical" evidence="7">
    <location>
        <begin position="82"/>
        <end position="100"/>
    </location>
</feature>
<evidence type="ECO:0000256" key="2">
    <source>
        <dbReference type="ARBA" id="ARBA00022692"/>
    </source>
</evidence>
<evidence type="ECO:0000256" key="5">
    <source>
        <dbReference type="ARBA" id="ARBA00023136"/>
    </source>
</evidence>
<dbReference type="Gene3D" id="1.20.1510.10">
    <property type="entry name" value="Cation efflux protein transmembrane domain"/>
    <property type="match status" value="1"/>
</dbReference>
<sequence>MDTELILAYVVLALSLVALYFGWMVWRLVDTSCPTLSRPEAARWPRSLRWMVALTVGTGCLLVMQVLLGISLGALALLADSAHGAADFASYMLASFVEYFKFRFGAGAFNPKASAQLDRASAGFSVLIVMATSICVCAEAARSLRAAEPPDAKDGLGSAMLVVATLGMALNGSLLALKMWMDSQPLQPEAIAPAALPEDVPQDAPSRERRAARQGSGAKVPRFCTPGGGEKVQMSLHAAFHPGCQDGQCALGAEHNLNVYGVVLHVATDVARTFLMAVAGGLLKAGVFKNSAYVDAICAWMIAGCVTLGSVWMLGAACRGPDQPPAGWKGRGAQGEASYGAA</sequence>
<evidence type="ECO:0000256" key="1">
    <source>
        <dbReference type="ARBA" id="ARBA00004141"/>
    </source>
</evidence>
<keyword evidence="3" id="KW-0813">Transport</keyword>
<dbReference type="EMBL" id="CAUYUJ010004002">
    <property type="protein sequence ID" value="CAK0807764.1"/>
    <property type="molecule type" value="Genomic_DNA"/>
</dbReference>
<evidence type="ECO:0000259" key="8">
    <source>
        <dbReference type="Pfam" id="PF01545"/>
    </source>
</evidence>
<keyword evidence="3" id="KW-0406">Ion transport</keyword>
<keyword evidence="2 7" id="KW-0812">Transmembrane</keyword>
<accession>A0ABN9QQQ2</accession>
<dbReference type="Pfam" id="PF01545">
    <property type="entry name" value="Cation_efflux"/>
    <property type="match status" value="1"/>
</dbReference>
<feature type="transmembrane region" description="Helical" evidence="7">
    <location>
        <begin position="292"/>
        <end position="315"/>
    </location>
</feature>
<dbReference type="InterPro" id="IPR058533">
    <property type="entry name" value="Cation_efflux_TM"/>
</dbReference>
<evidence type="ECO:0000256" key="4">
    <source>
        <dbReference type="ARBA" id="ARBA00022989"/>
    </source>
</evidence>
<name>A0ABN9QQQ2_9DINO</name>
<comment type="subcellular location">
    <subcellularLocation>
        <location evidence="1">Membrane</location>
        <topology evidence="1">Multi-pass membrane protein</topology>
    </subcellularLocation>
</comment>
<evidence type="ECO:0000256" key="7">
    <source>
        <dbReference type="SAM" id="Phobius"/>
    </source>
</evidence>
<dbReference type="Proteomes" id="UP001189429">
    <property type="component" value="Unassembled WGS sequence"/>
</dbReference>
<feature type="transmembrane region" description="Helical" evidence="7">
    <location>
        <begin position="156"/>
        <end position="177"/>
    </location>
</feature>
<feature type="domain" description="Cation efflux protein transmembrane" evidence="8">
    <location>
        <begin position="56"/>
        <end position="308"/>
    </location>
</feature>
<proteinExistence type="predicted"/>
<dbReference type="InterPro" id="IPR027469">
    <property type="entry name" value="Cation_efflux_TMD_sf"/>
</dbReference>
<dbReference type="SUPFAM" id="SSF161111">
    <property type="entry name" value="Cation efflux protein transmembrane domain-like"/>
    <property type="match status" value="1"/>
</dbReference>
<evidence type="ECO:0000256" key="6">
    <source>
        <dbReference type="SAM" id="MobiDB-lite"/>
    </source>
</evidence>
<feature type="transmembrane region" description="Helical" evidence="7">
    <location>
        <begin position="121"/>
        <end position="144"/>
    </location>
</feature>
<keyword evidence="3" id="KW-0862">Zinc</keyword>
<dbReference type="InterPro" id="IPR050681">
    <property type="entry name" value="CDF/SLC30A"/>
</dbReference>
<keyword evidence="10" id="KW-1185">Reference proteome</keyword>